<dbReference type="SUPFAM" id="SSF51197">
    <property type="entry name" value="Clavaminate synthase-like"/>
    <property type="match status" value="1"/>
</dbReference>
<accession>A0A916YT49</accession>
<comment type="caution">
    <text evidence="2">The sequence shown here is derived from an EMBL/GenBank/DDBJ whole genome shotgun (WGS) entry which is preliminary data.</text>
</comment>
<dbReference type="Proteomes" id="UP000612349">
    <property type="component" value="Unassembled WGS sequence"/>
</dbReference>
<evidence type="ECO:0000313" key="2">
    <source>
        <dbReference type="EMBL" id="GGD59719.1"/>
    </source>
</evidence>
<gene>
    <name evidence="2" type="ORF">GCM10010990_06390</name>
</gene>
<name>A0A916YT49_9SPHN</name>
<dbReference type="EMBL" id="BMIP01000001">
    <property type="protein sequence ID" value="GGD59719.1"/>
    <property type="molecule type" value="Genomic_DNA"/>
</dbReference>
<proteinExistence type="predicted"/>
<dbReference type="Pfam" id="PF05721">
    <property type="entry name" value="PhyH"/>
    <property type="match status" value="1"/>
</dbReference>
<dbReference type="InterPro" id="IPR008775">
    <property type="entry name" value="Phytyl_CoA_dOase-like"/>
</dbReference>
<dbReference type="AlphaFoldDB" id="A0A916YT49"/>
<evidence type="ECO:0000313" key="3">
    <source>
        <dbReference type="Proteomes" id="UP000612349"/>
    </source>
</evidence>
<dbReference type="GO" id="GO:0016706">
    <property type="term" value="F:2-oxoglutarate-dependent dioxygenase activity"/>
    <property type="evidence" value="ECO:0007669"/>
    <property type="project" value="UniProtKB-ARBA"/>
</dbReference>
<reference evidence="2" key="1">
    <citation type="journal article" date="2014" name="Int. J. Syst. Evol. Microbiol.">
        <title>Complete genome sequence of Corynebacterium casei LMG S-19264T (=DSM 44701T), isolated from a smear-ripened cheese.</title>
        <authorList>
            <consortium name="US DOE Joint Genome Institute (JGI-PGF)"/>
            <person name="Walter F."/>
            <person name="Albersmeier A."/>
            <person name="Kalinowski J."/>
            <person name="Ruckert C."/>
        </authorList>
    </citation>
    <scope>NUCLEOTIDE SEQUENCE</scope>
    <source>
        <strain evidence="2">CGMCC 1.15360</strain>
    </source>
</reference>
<organism evidence="2 3">
    <name type="scientific">Croceicoccus mobilis</name>
    <dbReference type="NCBI Taxonomy" id="1703339"/>
    <lineage>
        <taxon>Bacteria</taxon>
        <taxon>Pseudomonadati</taxon>
        <taxon>Pseudomonadota</taxon>
        <taxon>Alphaproteobacteria</taxon>
        <taxon>Sphingomonadales</taxon>
        <taxon>Erythrobacteraceae</taxon>
        <taxon>Croceicoccus</taxon>
    </lineage>
</organism>
<evidence type="ECO:0008006" key="4">
    <source>
        <dbReference type="Google" id="ProtNLM"/>
    </source>
</evidence>
<keyword evidence="3" id="KW-1185">Reference proteome</keyword>
<protein>
    <recommendedName>
        <fullName evidence="4">Phytanoyl-CoA dioxygenase</fullName>
    </recommendedName>
</protein>
<evidence type="ECO:0000256" key="1">
    <source>
        <dbReference type="SAM" id="MobiDB-lite"/>
    </source>
</evidence>
<dbReference type="OrthoDB" id="9796766at2"/>
<feature type="region of interest" description="Disordered" evidence="1">
    <location>
        <begin position="260"/>
        <end position="285"/>
    </location>
</feature>
<dbReference type="Gene3D" id="2.60.120.620">
    <property type="entry name" value="q2cbj1_9rhob like domain"/>
    <property type="match status" value="1"/>
</dbReference>
<sequence length="285" mass="31478">MDRAQIRQDIVEQGFCVLPRFLTTDEVERLRLTLARFFERNGRIYNLGKSQPNAAMVCPDIGFLISSPKVVEAFRAATGDDNPVFTGHCDIHQDMISDWHKDTGHGHGYFAEDCFTDGCNVIKMGVYLQDHVDGNGLSVVPGSHLADDLGNDNAVAIPSQAGDVILFDVRITHRGRPGDGVEKSLQKASRIGARIGKSLPAALRPSGEPASILALKTGYDRLRGIASRHSVFFTFGADNRFTAQFAERNMARQQRQWADRSNAYPGTLRPDLEGQGVHVYPRQID</sequence>
<reference evidence="2" key="2">
    <citation type="submission" date="2020-09" db="EMBL/GenBank/DDBJ databases">
        <authorList>
            <person name="Sun Q."/>
            <person name="Zhou Y."/>
        </authorList>
    </citation>
    <scope>NUCLEOTIDE SEQUENCE</scope>
    <source>
        <strain evidence="2">CGMCC 1.15360</strain>
    </source>
</reference>
<dbReference type="RefSeq" id="WP_066773262.1">
    <property type="nucleotide sequence ID" value="NZ_BMIP01000001.1"/>
</dbReference>